<gene>
    <name evidence="3" type="ORF">JKK62_17160</name>
</gene>
<keyword evidence="4" id="KW-1185">Reference proteome</keyword>
<protein>
    <submittedName>
        <fullName evidence="3">Class I SAM-dependent methyltransferase</fullName>
    </submittedName>
</protein>
<reference evidence="3" key="1">
    <citation type="submission" date="2021-01" db="EMBL/GenBank/DDBJ databases">
        <title>Genome public.</title>
        <authorList>
            <person name="Liu C."/>
            <person name="Sun Q."/>
        </authorList>
    </citation>
    <scope>NUCLEOTIDE SEQUENCE</scope>
    <source>
        <strain evidence="3">M6</strain>
    </source>
</reference>
<dbReference type="SUPFAM" id="SSF53335">
    <property type="entry name" value="S-adenosyl-L-methionine-dependent methyltransferases"/>
    <property type="match status" value="1"/>
</dbReference>
<sequence>MSGYRYFSQFYDNLTFNVDYKKRADYIQSVLSLYDHDWGLTLDLACGTGSLTLELKRRGVDVFGIDGSAEMLSVAMEKAYDAQLQVLFLCQQMEQLDLYGTIDTCVCTLDSLNHITDPEQLQKVFDRVALFMNPDGTFVFDVNTVYKHQQILANNTFVYDTDSVFCVWQNSLKENNIVNIELDLFEREGESYFRSSEHFSERAYEIDELISMLTKAGFEDIKVFHDMTMEPLRDDSDRAVFVARIKHAINRE</sequence>
<dbReference type="InterPro" id="IPR029063">
    <property type="entry name" value="SAM-dependent_MTases_sf"/>
</dbReference>
<evidence type="ECO:0000313" key="4">
    <source>
        <dbReference type="Proteomes" id="UP000633365"/>
    </source>
</evidence>
<feature type="domain" description="Methyltransferase" evidence="2">
    <location>
        <begin position="42"/>
        <end position="136"/>
    </location>
</feature>
<proteinExistence type="predicted"/>
<name>A0A934WUT3_9FIRM</name>
<dbReference type="InterPro" id="IPR041698">
    <property type="entry name" value="Methyltransf_25"/>
</dbReference>
<organism evidence="3 4">
    <name type="scientific">Ruminococcus difficilis</name>
    <dbReference type="NCBI Taxonomy" id="2763069"/>
    <lineage>
        <taxon>Bacteria</taxon>
        <taxon>Bacillati</taxon>
        <taxon>Bacillota</taxon>
        <taxon>Clostridia</taxon>
        <taxon>Eubacteriales</taxon>
        <taxon>Oscillospiraceae</taxon>
        <taxon>Ruminococcus</taxon>
    </lineage>
</organism>
<dbReference type="CDD" id="cd02440">
    <property type="entry name" value="AdoMet_MTases"/>
    <property type="match status" value="1"/>
</dbReference>
<dbReference type="AlphaFoldDB" id="A0A934WUT3"/>
<keyword evidence="1" id="KW-0808">Transferase</keyword>
<evidence type="ECO:0000313" key="3">
    <source>
        <dbReference type="EMBL" id="MBK6090337.1"/>
    </source>
</evidence>
<dbReference type="Proteomes" id="UP000633365">
    <property type="component" value="Unassembled WGS sequence"/>
</dbReference>
<evidence type="ECO:0000259" key="2">
    <source>
        <dbReference type="Pfam" id="PF13649"/>
    </source>
</evidence>
<dbReference type="Gene3D" id="2.20.25.110">
    <property type="entry name" value="S-adenosyl-L-methionine-dependent methyltransferases"/>
    <property type="match status" value="1"/>
</dbReference>
<comment type="caution">
    <text evidence="3">The sequence shown here is derived from an EMBL/GenBank/DDBJ whole genome shotgun (WGS) entry which is preliminary data.</text>
</comment>
<dbReference type="EMBL" id="JAEQMG010000201">
    <property type="protein sequence ID" value="MBK6090337.1"/>
    <property type="molecule type" value="Genomic_DNA"/>
</dbReference>
<evidence type="ECO:0000256" key="1">
    <source>
        <dbReference type="ARBA" id="ARBA00022679"/>
    </source>
</evidence>
<dbReference type="GO" id="GO:0008168">
    <property type="term" value="F:methyltransferase activity"/>
    <property type="evidence" value="ECO:0007669"/>
    <property type="project" value="UniProtKB-KW"/>
</dbReference>
<keyword evidence="3" id="KW-0489">Methyltransferase</keyword>
<dbReference type="GO" id="GO:0032259">
    <property type="term" value="P:methylation"/>
    <property type="evidence" value="ECO:0007669"/>
    <property type="project" value="UniProtKB-KW"/>
</dbReference>
<accession>A0A934WUT3</accession>
<dbReference type="Pfam" id="PF13649">
    <property type="entry name" value="Methyltransf_25"/>
    <property type="match status" value="1"/>
</dbReference>
<dbReference type="Gene3D" id="3.40.50.150">
    <property type="entry name" value="Vaccinia Virus protein VP39"/>
    <property type="match status" value="1"/>
</dbReference>
<dbReference type="PANTHER" id="PTHR43861">
    <property type="entry name" value="TRANS-ACONITATE 2-METHYLTRANSFERASE-RELATED"/>
    <property type="match status" value="1"/>
</dbReference>
<dbReference type="RefSeq" id="WP_186833515.1">
    <property type="nucleotide sequence ID" value="NZ_JAEQMG010000201.1"/>
</dbReference>